<dbReference type="CDD" id="cd19481">
    <property type="entry name" value="RecA-like_protease"/>
    <property type="match status" value="1"/>
</dbReference>
<evidence type="ECO:0000313" key="4">
    <source>
        <dbReference type="Proteomes" id="UP000627934"/>
    </source>
</evidence>
<reference evidence="3" key="2">
    <citation type="journal article" date="2018" name="DNA Res.">
        <title>Comparative genome and transcriptome analyses reveal adaptations to opportunistic infections in woody plant degrading pathogens of Botryosphaeriaceae.</title>
        <authorList>
            <person name="Yan J.Y."/>
            <person name="Zhao W.S."/>
            <person name="Chen Z."/>
            <person name="Xing Q.K."/>
            <person name="Zhang W."/>
            <person name="Chethana K.W.T."/>
            <person name="Xue M.F."/>
            <person name="Xu J.P."/>
            <person name="Phillips A.J.L."/>
            <person name="Wang Y."/>
            <person name="Liu J.H."/>
            <person name="Liu M."/>
            <person name="Zhou Y."/>
            <person name="Jayawardena R.S."/>
            <person name="Manawasinghe I.S."/>
            <person name="Huang J.B."/>
            <person name="Qiao G.H."/>
            <person name="Fu C.Y."/>
            <person name="Guo F.F."/>
            <person name="Dissanayake A.J."/>
            <person name="Peng Y.L."/>
            <person name="Hyde K.D."/>
            <person name="Li X.H."/>
        </authorList>
    </citation>
    <scope>NUCLEOTIDE SEQUENCE</scope>
    <source>
        <strain evidence="3">CSS-01s</strain>
    </source>
</reference>
<dbReference type="InterPro" id="IPR003593">
    <property type="entry name" value="AAA+_ATPase"/>
</dbReference>
<dbReference type="GO" id="GO:0016887">
    <property type="term" value="F:ATP hydrolysis activity"/>
    <property type="evidence" value="ECO:0007669"/>
    <property type="project" value="InterPro"/>
</dbReference>
<dbReference type="Pfam" id="PF00004">
    <property type="entry name" value="AAA"/>
    <property type="match status" value="1"/>
</dbReference>
<name>A0A8H7IRZ6_9PEZI</name>
<feature type="compositionally biased region" description="Basic and acidic residues" evidence="1">
    <location>
        <begin position="684"/>
        <end position="696"/>
    </location>
</feature>
<dbReference type="EMBL" id="MDYX01000041">
    <property type="protein sequence ID" value="KAF9630646.1"/>
    <property type="molecule type" value="Genomic_DNA"/>
</dbReference>
<dbReference type="InterPro" id="IPR003959">
    <property type="entry name" value="ATPase_AAA_core"/>
</dbReference>
<dbReference type="GO" id="GO:0005524">
    <property type="term" value="F:ATP binding"/>
    <property type="evidence" value="ECO:0007669"/>
    <property type="project" value="InterPro"/>
</dbReference>
<feature type="compositionally biased region" description="Basic and acidic residues" evidence="1">
    <location>
        <begin position="642"/>
        <end position="655"/>
    </location>
</feature>
<dbReference type="Proteomes" id="UP000627934">
    <property type="component" value="Unassembled WGS sequence"/>
</dbReference>
<evidence type="ECO:0000256" key="1">
    <source>
        <dbReference type="SAM" id="MobiDB-lite"/>
    </source>
</evidence>
<dbReference type="SMART" id="SM00382">
    <property type="entry name" value="AAA"/>
    <property type="match status" value="1"/>
</dbReference>
<dbReference type="AlphaFoldDB" id="A0A8H7IRZ6"/>
<dbReference type="Pfam" id="PF23232">
    <property type="entry name" value="AAA_lid_13"/>
    <property type="match status" value="1"/>
</dbReference>
<dbReference type="Pfam" id="PF22942">
    <property type="entry name" value="DUF7025"/>
    <property type="match status" value="1"/>
</dbReference>
<dbReference type="Gene3D" id="3.40.50.300">
    <property type="entry name" value="P-loop containing nucleotide triphosphate hydrolases"/>
    <property type="match status" value="1"/>
</dbReference>
<evidence type="ECO:0000313" key="3">
    <source>
        <dbReference type="EMBL" id="KAF9630646.1"/>
    </source>
</evidence>
<feature type="compositionally biased region" description="Basic and acidic residues" evidence="1">
    <location>
        <begin position="616"/>
        <end position="626"/>
    </location>
</feature>
<sequence>MISHLEFLLKYINEGLKPHMSNYRRLRARDVKKVAFKDLWYLFAPGDKVYDASAKQAFQVVGVRGGRALLSKSEDDDDRIKVASENDYAVEDLGPFIIDCFYLGFNGEELGPVNHSVRILPYDGEQAISNLRLYPLEYARMKVDVDDVAGDIPMEEHLSRRGQKFVAFLNPHEVAHREYVGFSVGNVREQIDSRVIIDMALYYEAHPDDQPTLGLMRPPEADRREIEERKTCRCPDCSGRRNIHIYDDRHIDSQRTNEFIAANSKNWRLIRDATGKLTPDQLSLLPAKAYGYVLRTRKWYELDVDKIMEVEQKPENFQDLVLPKMYKQLVEGMVRTHSRSVKPNASGKDETTQVQGNDLVRGKGKGVIILLHGVPGVGKTSTAECVAEYTSRPLFAITCGDIGENAQQVEQNLEENFQLAHRWGCVMLLDEADVFLQTRNKQDMQRNAVVSVFLRILEYYSGILFLTTNKVGTFDEAFKSRIHLSLYYPPLNDDQTKAIWEVNLARLKRYHPGLDIEDRSIMTWVKSLIRERERDNFRPWNGRQIHNACQTAASIALFQDEGKLTLEHFEIVSQASMAFDQYLRDVHGTDDSGRAKRAQDRDDQFWDNQLDYEHGFESSSRRDKDNYISFGRRREHRQYGMADDRYQSDSEDGGHRLSQYARHSRDEPGYSYTQGSQRSNRRPQHAERMPGQDRQDSRRRRRRLPSLDRPISGWESDSDLQDSRRGDRPDLPTRNPKRHNTFED</sequence>
<feature type="compositionally biased region" description="Basic and acidic residues" evidence="1">
    <location>
        <begin position="721"/>
        <end position="731"/>
    </location>
</feature>
<reference evidence="3" key="1">
    <citation type="submission" date="2016-08" db="EMBL/GenBank/DDBJ databases">
        <authorList>
            <person name="Yan J."/>
        </authorList>
    </citation>
    <scope>NUCLEOTIDE SEQUENCE</scope>
    <source>
        <strain evidence="3">CSS-01s</strain>
    </source>
</reference>
<feature type="compositionally biased region" description="Basic residues" evidence="1">
    <location>
        <begin position="735"/>
        <end position="744"/>
    </location>
</feature>
<feature type="domain" description="AAA+ ATPase" evidence="2">
    <location>
        <begin position="365"/>
        <end position="492"/>
    </location>
</feature>
<feature type="region of interest" description="Disordered" evidence="1">
    <location>
        <begin position="616"/>
        <end position="744"/>
    </location>
</feature>
<dbReference type="SUPFAM" id="SSF52540">
    <property type="entry name" value="P-loop containing nucleoside triphosphate hydrolases"/>
    <property type="match status" value="1"/>
</dbReference>
<dbReference type="InterPro" id="IPR056599">
    <property type="entry name" value="AAA_lid_fung"/>
</dbReference>
<proteinExistence type="predicted"/>
<dbReference type="PANTHER" id="PTHR46411">
    <property type="entry name" value="FAMILY ATPASE, PUTATIVE-RELATED"/>
    <property type="match status" value="1"/>
</dbReference>
<dbReference type="InterPro" id="IPR054289">
    <property type="entry name" value="DUF7025"/>
</dbReference>
<evidence type="ECO:0000259" key="2">
    <source>
        <dbReference type="SMART" id="SM00382"/>
    </source>
</evidence>
<gene>
    <name evidence="3" type="ORF">BFW01_g1208</name>
</gene>
<dbReference type="InterPro" id="IPR027417">
    <property type="entry name" value="P-loop_NTPase"/>
</dbReference>
<dbReference type="PANTHER" id="PTHR46411:SF2">
    <property type="entry name" value="AAA+ ATPASE DOMAIN-CONTAINING PROTEIN"/>
    <property type="match status" value="1"/>
</dbReference>
<accession>A0A8H7IRZ6</accession>
<protein>
    <recommendedName>
        <fullName evidence="2">AAA+ ATPase domain-containing protein</fullName>
    </recommendedName>
</protein>
<organism evidence="3 4">
    <name type="scientific">Lasiodiplodia theobromae</name>
    <dbReference type="NCBI Taxonomy" id="45133"/>
    <lineage>
        <taxon>Eukaryota</taxon>
        <taxon>Fungi</taxon>
        <taxon>Dikarya</taxon>
        <taxon>Ascomycota</taxon>
        <taxon>Pezizomycotina</taxon>
        <taxon>Dothideomycetes</taxon>
        <taxon>Dothideomycetes incertae sedis</taxon>
        <taxon>Botryosphaeriales</taxon>
        <taxon>Botryosphaeriaceae</taxon>
        <taxon>Lasiodiplodia</taxon>
    </lineage>
</organism>
<comment type="caution">
    <text evidence="3">The sequence shown here is derived from an EMBL/GenBank/DDBJ whole genome shotgun (WGS) entry which is preliminary data.</text>
</comment>